<dbReference type="EMBL" id="JBAWTH010000001">
    <property type="protein sequence ID" value="KAL2293306.1"/>
    <property type="molecule type" value="Genomic_DNA"/>
</dbReference>
<dbReference type="CDD" id="cd11058">
    <property type="entry name" value="CYP60B-like"/>
    <property type="match status" value="1"/>
</dbReference>
<accession>A0ABR4FFP7</accession>
<comment type="cofactor">
    <cofactor evidence="1">
        <name>heme</name>
        <dbReference type="ChEBI" id="CHEBI:30413"/>
    </cofactor>
</comment>
<dbReference type="InterPro" id="IPR002401">
    <property type="entry name" value="Cyt_P450_E_grp-I"/>
</dbReference>
<proteinExistence type="inferred from homology"/>
<dbReference type="Pfam" id="PF00067">
    <property type="entry name" value="p450"/>
    <property type="match status" value="1"/>
</dbReference>
<dbReference type="PROSITE" id="PS00086">
    <property type="entry name" value="CYTOCHROME_P450"/>
    <property type="match status" value="1"/>
</dbReference>
<protein>
    <recommendedName>
        <fullName evidence="11">Benzoate 4-monooxygenase cytochrome P450</fullName>
    </recommendedName>
</protein>
<sequence>MTPGTVFFAESLPQIALFAASSWFLYHLAKGIYQTYFSPLHHIPGPKSWTIFPVIPKVKTLLGTFDQDVRRVHPKYGSVVRYAPDAMSFTTSQAWKIIYGPAHGQFPKFMTSTIPEPQSNILSADDGNHARIRHGVAHAFSPRSLAEQEPLVLSYVDLLIQKLSGVAESRTPAEMGRWFHIASFDIIADWTFGESLGGLENNSLHHAVTSVLLFIERGKKMFVLDDLLGPLARLVGPVIAPGVAEGFLSQLNFTRTAVGKRLENDADVSRKDFMSGLLRGRDEKAITSTEELMTNANTLSVAGSDTTATLLTACTFYLLATPHAHKRAVEEVRNAFESAADINFTNATARLPYMLAVLNETARLYPPVATMLERRSILDHIPLTPRVFEAATVPPPLPFSLLTRVGVHQSSAGLSASNFAQPESFAPERWLPSSSQDPSSPFYADKRDAIQPFSYGPRNCVGRHLAYNEMRLIMARLLWEFDMRLDPSSREWTLPYSQHKSWVVWNKPPLVVHIKKRQFVM</sequence>
<comment type="caution">
    <text evidence="9">The sequence shown here is derived from an EMBL/GenBank/DDBJ whole genome shotgun (WGS) entry which is preliminary data.</text>
</comment>
<evidence type="ECO:0000256" key="2">
    <source>
        <dbReference type="ARBA" id="ARBA00010617"/>
    </source>
</evidence>
<evidence type="ECO:0000256" key="7">
    <source>
        <dbReference type="ARBA" id="ARBA00023033"/>
    </source>
</evidence>
<organism evidence="9 10">
    <name type="scientific">Diaporthe vaccinii</name>
    <dbReference type="NCBI Taxonomy" id="105482"/>
    <lineage>
        <taxon>Eukaryota</taxon>
        <taxon>Fungi</taxon>
        <taxon>Dikarya</taxon>
        <taxon>Ascomycota</taxon>
        <taxon>Pezizomycotina</taxon>
        <taxon>Sordariomycetes</taxon>
        <taxon>Sordariomycetidae</taxon>
        <taxon>Diaporthales</taxon>
        <taxon>Diaporthaceae</taxon>
        <taxon>Diaporthe</taxon>
        <taxon>Diaporthe eres species complex</taxon>
    </lineage>
</organism>
<keyword evidence="6 8" id="KW-0408">Iron</keyword>
<evidence type="ECO:0000256" key="1">
    <source>
        <dbReference type="ARBA" id="ARBA00001971"/>
    </source>
</evidence>
<dbReference type="InterPro" id="IPR036396">
    <property type="entry name" value="Cyt_P450_sf"/>
</dbReference>
<evidence type="ECO:0000256" key="4">
    <source>
        <dbReference type="ARBA" id="ARBA00022723"/>
    </source>
</evidence>
<dbReference type="SUPFAM" id="SSF48264">
    <property type="entry name" value="Cytochrome P450"/>
    <property type="match status" value="1"/>
</dbReference>
<evidence type="ECO:0000256" key="3">
    <source>
        <dbReference type="ARBA" id="ARBA00022617"/>
    </source>
</evidence>
<keyword evidence="7 8" id="KW-0503">Monooxygenase</keyword>
<keyword evidence="5 8" id="KW-0560">Oxidoreductase</keyword>
<keyword evidence="4 8" id="KW-0479">Metal-binding</keyword>
<dbReference type="PRINTS" id="PR00463">
    <property type="entry name" value="EP450I"/>
</dbReference>
<gene>
    <name evidence="9" type="ORF">FJTKL_05240</name>
</gene>
<evidence type="ECO:0000256" key="6">
    <source>
        <dbReference type="ARBA" id="ARBA00023004"/>
    </source>
</evidence>
<evidence type="ECO:0000256" key="8">
    <source>
        <dbReference type="RuleBase" id="RU000461"/>
    </source>
</evidence>
<evidence type="ECO:0000313" key="10">
    <source>
        <dbReference type="Proteomes" id="UP001600888"/>
    </source>
</evidence>
<keyword evidence="10" id="KW-1185">Reference proteome</keyword>
<evidence type="ECO:0000313" key="9">
    <source>
        <dbReference type="EMBL" id="KAL2293306.1"/>
    </source>
</evidence>
<dbReference type="PRINTS" id="PR00385">
    <property type="entry name" value="P450"/>
</dbReference>
<evidence type="ECO:0008006" key="11">
    <source>
        <dbReference type="Google" id="ProtNLM"/>
    </source>
</evidence>
<name>A0ABR4FFP7_9PEZI</name>
<dbReference type="PANTHER" id="PTHR24305:SF230">
    <property type="entry name" value="P450, PUTATIVE (EUROFUNG)-RELATED"/>
    <property type="match status" value="1"/>
</dbReference>
<keyword evidence="3 8" id="KW-0349">Heme</keyword>
<dbReference type="InterPro" id="IPR017972">
    <property type="entry name" value="Cyt_P450_CS"/>
</dbReference>
<comment type="similarity">
    <text evidence="2 8">Belongs to the cytochrome P450 family.</text>
</comment>
<reference evidence="9 10" key="1">
    <citation type="submission" date="2024-03" db="EMBL/GenBank/DDBJ databases">
        <title>A high-quality draft genome sequence of Diaporthe vaccinii, a causative agent of upright dieback and viscid rot disease in cranberry plants.</title>
        <authorList>
            <person name="Sarrasin M."/>
            <person name="Lang B.F."/>
            <person name="Burger G."/>
        </authorList>
    </citation>
    <scope>NUCLEOTIDE SEQUENCE [LARGE SCALE GENOMIC DNA]</scope>
    <source>
        <strain evidence="9 10">IS7</strain>
    </source>
</reference>
<dbReference type="Gene3D" id="1.10.630.10">
    <property type="entry name" value="Cytochrome P450"/>
    <property type="match status" value="1"/>
</dbReference>
<evidence type="ECO:0000256" key="5">
    <source>
        <dbReference type="ARBA" id="ARBA00023002"/>
    </source>
</evidence>
<dbReference type="Proteomes" id="UP001600888">
    <property type="component" value="Unassembled WGS sequence"/>
</dbReference>
<dbReference type="InterPro" id="IPR050121">
    <property type="entry name" value="Cytochrome_P450_monoxygenase"/>
</dbReference>
<dbReference type="PANTHER" id="PTHR24305">
    <property type="entry name" value="CYTOCHROME P450"/>
    <property type="match status" value="1"/>
</dbReference>
<dbReference type="InterPro" id="IPR001128">
    <property type="entry name" value="Cyt_P450"/>
</dbReference>